<dbReference type="GO" id="GO:0016887">
    <property type="term" value="F:ATP hydrolysis activity"/>
    <property type="evidence" value="ECO:0007669"/>
    <property type="project" value="InterPro"/>
</dbReference>
<dbReference type="SUPFAM" id="SSF52540">
    <property type="entry name" value="P-loop containing nucleoside triphosphate hydrolases"/>
    <property type="match status" value="1"/>
</dbReference>
<dbReference type="PANTHER" id="PTHR45181:SF4">
    <property type="entry name" value="HEAT SHOCK PROTEIN DNAJ WITH TETRATRICOPEPTIDE REPEAT-CONTAINING PROTEIN"/>
    <property type="match status" value="1"/>
</dbReference>
<dbReference type="GO" id="GO:0005524">
    <property type="term" value="F:ATP binding"/>
    <property type="evidence" value="ECO:0007669"/>
    <property type="project" value="InterPro"/>
</dbReference>
<evidence type="ECO:0000313" key="3">
    <source>
        <dbReference type="Proteomes" id="UP001157006"/>
    </source>
</evidence>
<dbReference type="Proteomes" id="UP001157006">
    <property type="component" value="Chromosome 2"/>
</dbReference>
<dbReference type="AlphaFoldDB" id="A0AAV0ZAU8"/>
<feature type="domain" description="ATPase AAA-type core" evidence="1">
    <location>
        <begin position="50"/>
        <end position="87"/>
    </location>
</feature>
<gene>
    <name evidence="2" type="ORF">VFH_II004400</name>
</gene>
<dbReference type="InterPro" id="IPR003959">
    <property type="entry name" value="ATPase_AAA_core"/>
</dbReference>
<protein>
    <recommendedName>
        <fullName evidence="1">ATPase AAA-type core domain-containing protein</fullName>
    </recommendedName>
</protein>
<dbReference type="InterPro" id="IPR011990">
    <property type="entry name" value="TPR-like_helical_dom_sf"/>
</dbReference>
<dbReference type="InterPro" id="IPR027417">
    <property type="entry name" value="P-loop_NTPase"/>
</dbReference>
<dbReference type="SUPFAM" id="SSF48452">
    <property type="entry name" value="TPR-like"/>
    <property type="match status" value="1"/>
</dbReference>
<dbReference type="EMBL" id="OX451737">
    <property type="protein sequence ID" value="CAI8595825.1"/>
    <property type="molecule type" value="Genomic_DNA"/>
</dbReference>
<evidence type="ECO:0000313" key="2">
    <source>
        <dbReference type="EMBL" id="CAI8595825.1"/>
    </source>
</evidence>
<dbReference type="Gene3D" id="3.40.50.300">
    <property type="entry name" value="P-loop containing nucleotide triphosphate hydrolases"/>
    <property type="match status" value="1"/>
</dbReference>
<evidence type="ECO:0000259" key="1">
    <source>
        <dbReference type="Pfam" id="PF07724"/>
    </source>
</evidence>
<name>A0AAV0ZAU8_VICFA</name>
<dbReference type="Gene3D" id="1.25.40.10">
    <property type="entry name" value="Tetratricopeptide repeat domain"/>
    <property type="match status" value="1"/>
</dbReference>
<dbReference type="PANTHER" id="PTHR45181">
    <property type="entry name" value="HEAT SHOCK PROTEIN DNAJ WITH TETRATRICOPEPTIDE REPEAT-CONTAINING PROTEIN"/>
    <property type="match status" value="1"/>
</dbReference>
<sequence>MNCSMKSKYGTLMPLQRQLDEAEKNLVDFQNSGEKLVLLEHVLHKRLIGQDILLQLLDDGRITDSQGRTISFTNCVVIMTSNIPVKFKRLSCVSKEQTSWSCLRAFLLCYSNLAATHMSLGRMRDEIKHCRLAAEIDQNFLKLQLRAANCYLTLGEVEGASLYFKRCLQAKN</sequence>
<keyword evidence="3" id="KW-1185">Reference proteome</keyword>
<accession>A0AAV0ZAU8</accession>
<dbReference type="Pfam" id="PF07724">
    <property type="entry name" value="AAA_2"/>
    <property type="match status" value="1"/>
</dbReference>
<organism evidence="2 3">
    <name type="scientific">Vicia faba</name>
    <name type="common">Broad bean</name>
    <name type="synonym">Faba vulgaris</name>
    <dbReference type="NCBI Taxonomy" id="3906"/>
    <lineage>
        <taxon>Eukaryota</taxon>
        <taxon>Viridiplantae</taxon>
        <taxon>Streptophyta</taxon>
        <taxon>Embryophyta</taxon>
        <taxon>Tracheophyta</taxon>
        <taxon>Spermatophyta</taxon>
        <taxon>Magnoliopsida</taxon>
        <taxon>eudicotyledons</taxon>
        <taxon>Gunneridae</taxon>
        <taxon>Pentapetalae</taxon>
        <taxon>rosids</taxon>
        <taxon>fabids</taxon>
        <taxon>Fabales</taxon>
        <taxon>Fabaceae</taxon>
        <taxon>Papilionoideae</taxon>
        <taxon>50 kb inversion clade</taxon>
        <taxon>NPAAA clade</taxon>
        <taxon>Hologalegina</taxon>
        <taxon>IRL clade</taxon>
        <taxon>Fabeae</taxon>
        <taxon>Vicia</taxon>
    </lineage>
</organism>
<proteinExistence type="predicted"/>
<reference evidence="2 3" key="1">
    <citation type="submission" date="2023-01" db="EMBL/GenBank/DDBJ databases">
        <authorList>
            <person name="Kreplak J."/>
        </authorList>
    </citation>
    <scope>NUCLEOTIDE SEQUENCE [LARGE SCALE GENOMIC DNA]</scope>
</reference>